<evidence type="ECO:0000259" key="1">
    <source>
        <dbReference type="PROSITE" id="PS51729"/>
    </source>
</evidence>
<keyword evidence="3" id="KW-1185">Reference proteome</keyword>
<comment type="caution">
    <text evidence="2">The sequence shown here is derived from an EMBL/GenBank/DDBJ whole genome shotgun (WGS) entry which is preliminary data.</text>
</comment>
<dbReference type="Proteomes" id="UP000598120">
    <property type="component" value="Unassembled WGS sequence"/>
</dbReference>
<gene>
    <name evidence="2" type="ORF">GCM10011531_09780</name>
</gene>
<organism evidence="2 3">
    <name type="scientific">Aquaticitalea lipolytica</name>
    <dbReference type="NCBI Taxonomy" id="1247562"/>
    <lineage>
        <taxon>Bacteria</taxon>
        <taxon>Pseudomonadati</taxon>
        <taxon>Bacteroidota</taxon>
        <taxon>Flavobacteriia</taxon>
        <taxon>Flavobacteriales</taxon>
        <taxon>Flavobacteriaceae</taxon>
        <taxon>Aquaticitalea</taxon>
    </lineage>
</organism>
<sequence length="166" mass="18956">MKTKEYTNGEVTIIWNPTKCTHAGICVRTLPKVYNPKERHWIKPENASSEALVNQVSQCPSAALRIKETQNIIRIEQEDDGKRGRFAIYENDVFAGEMTYVWAGKSKFIIDHTGIEKGFEGKSFGKKLVMQSVEYARENSLNIMPLCPFANAMFKKHTEIQDVLKN</sequence>
<dbReference type="EMBL" id="BMIC01000001">
    <property type="protein sequence ID" value="GFZ81589.1"/>
    <property type="molecule type" value="Genomic_DNA"/>
</dbReference>
<name>A0A8J2TTM6_9FLAO</name>
<dbReference type="InterPro" id="IPR016181">
    <property type="entry name" value="Acyl_CoA_acyltransferase"/>
</dbReference>
<accession>A0A8J2TTM6</accession>
<protein>
    <recommendedName>
        <fullName evidence="1">N-acetyltransferase domain-containing protein</fullName>
    </recommendedName>
</protein>
<dbReference type="InterPro" id="IPR010693">
    <property type="entry name" value="Divergent_4Fe-4S_mono-cluster"/>
</dbReference>
<dbReference type="InterPro" id="IPR031165">
    <property type="entry name" value="GNAT_YJDJ"/>
</dbReference>
<reference evidence="2 3" key="1">
    <citation type="journal article" date="2014" name="Int. J. Syst. Evol. Microbiol.">
        <title>Complete genome sequence of Corynebacterium casei LMG S-19264T (=DSM 44701T), isolated from a smear-ripened cheese.</title>
        <authorList>
            <consortium name="US DOE Joint Genome Institute (JGI-PGF)"/>
            <person name="Walter F."/>
            <person name="Albersmeier A."/>
            <person name="Kalinowski J."/>
            <person name="Ruckert C."/>
        </authorList>
    </citation>
    <scope>NUCLEOTIDE SEQUENCE [LARGE SCALE GENOMIC DNA]</scope>
    <source>
        <strain evidence="2 3">CGMCC 1.15295</strain>
    </source>
</reference>
<dbReference type="Gene3D" id="3.40.630.30">
    <property type="match status" value="1"/>
</dbReference>
<evidence type="ECO:0000313" key="3">
    <source>
        <dbReference type="Proteomes" id="UP000598120"/>
    </source>
</evidence>
<dbReference type="SUPFAM" id="SSF55729">
    <property type="entry name" value="Acyl-CoA N-acyltransferases (Nat)"/>
    <property type="match status" value="1"/>
</dbReference>
<dbReference type="AlphaFoldDB" id="A0A8J2TTM6"/>
<dbReference type="Pfam" id="PF06902">
    <property type="entry name" value="Fer4_19"/>
    <property type="match status" value="1"/>
</dbReference>
<proteinExistence type="predicted"/>
<feature type="domain" description="N-acetyltransferase" evidence="1">
    <location>
        <begin position="78"/>
        <end position="165"/>
    </location>
</feature>
<dbReference type="Pfam" id="PF14542">
    <property type="entry name" value="Acetyltransf_CG"/>
    <property type="match status" value="1"/>
</dbReference>
<dbReference type="RefSeq" id="WP_308419839.1">
    <property type="nucleotide sequence ID" value="NZ_BMIC01000001.1"/>
</dbReference>
<evidence type="ECO:0000313" key="2">
    <source>
        <dbReference type="EMBL" id="GFZ81589.1"/>
    </source>
</evidence>
<dbReference type="PROSITE" id="PS51729">
    <property type="entry name" value="GNAT_YJDJ"/>
    <property type="match status" value="1"/>
</dbReference>